<gene>
    <name evidence="2" type="ORF">EH207_11280</name>
</gene>
<feature type="coiled-coil region" evidence="1">
    <location>
        <begin position="15"/>
        <end position="54"/>
    </location>
</feature>
<evidence type="ECO:0000313" key="2">
    <source>
        <dbReference type="EMBL" id="QCR09056.1"/>
    </source>
</evidence>
<evidence type="ECO:0000313" key="3">
    <source>
        <dbReference type="Proteomes" id="UP000299580"/>
    </source>
</evidence>
<reference evidence="2 3" key="1">
    <citation type="submission" date="2018-11" db="EMBL/GenBank/DDBJ databases">
        <title>Genome sequences of Brenneria nigrifluens and Brenneria rubrifaciens.</title>
        <authorList>
            <person name="Poret-Peterson A.T."/>
            <person name="McClean A.E."/>
            <person name="Kluepfel D.A."/>
        </authorList>
    </citation>
    <scope>NUCLEOTIDE SEQUENCE [LARGE SCALE GENOMIC DNA]</scope>
    <source>
        <strain evidence="2 3">6D370</strain>
    </source>
</reference>
<name>A0A4P8QR60_9GAMM</name>
<dbReference type="AlphaFoldDB" id="A0A4P8QR60"/>
<dbReference type="Proteomes" id="UP000299580">
    <property type="component" value="Chromosome"/>
</dbReference>
<evidence type="ECO:0000256" key="1">
    <source>
        <dbReference type="SAM" id="Coils"/>
    </source>
</evidence>
<sequence>MTKPDPKDVTVGEGLAKVREAADQLTEEEIDALAEEAKQAAIETQKAIRIQKEKAAGKTP</sequence>
<proteinExistence type="predicted"/>
<dbReference type="KEGG" id="brb:EH207_11280"/>
<dbReference type="RefSeq" id="WP_137714069.1">
    <property type="nucleotide sequence ID" value="NZ_CP034035.1"/>
</dbReference>
<accession>A0A4P8QR60</accession>
<keyword evidence="3" id="KW-1185">Reference proteome</keyword>
<protein>
    <submittedName>
        <fullName evidence="2">Uncharacterized protein</fullName>
    </submittedName>
</protein>
<organism evidence="2 3">
    <name type="scientific">Brenneria rubrifaciens</name>
    <dbReference type="NCBI Taxonomy" id="55213"/>
    <lineage>
        <taxon>Bacteria</taxon>
        <taxon>Pseudomonadati</taxon>
        <taxon>Pseudomonadota</taxon>
        <taxon>Gammaproteobacteria</taxon>
        <taxon>Enterobacterales</taxon>
        <taxon>Pectobacteriaceae</taxon>
        <taxon>Brenneria</taxon>
    </lineage>
</organism>
<dbReference type="EMBL" id="CP034035">
    <property type="protein sequence ID" value="QCR09056.1"/>
    <property type="molecule type" value="Genomic_DNA"/>
</dbReference>
<keyword evidence="1" id="KW-0175">Coiled coil</keyword>